<dbReference type="GO" id="GO:0046872">
    <property type="term" value="F:metal ion binding"/>
    <property type="evidence" value="ECO:0007669"/>
    <property type="project" value="UniProtKB-KW"/>
</dbReference>
<evidence type="ECO:0000256" key="7">
    <source>
        <dbReference type="HAMAP-Rule" id="MF_00323"/>
    </source>
</evidence>
<comment type="catalytic activity">
    <reaction evidence="6">
        <text>Fe-coproporphyrin III + 2 H(+) = coproporphyrin III + Fe(2+)</text>
        <dbReference type="Rhea" id="RHEA:49572"/>
        <dbReference type="ChEBI" id="CHEBI:15378"/>
        <dbReference type="ChEBI" id="CHEBI:29033"/>
        <dbReference type="ChEBI" id="CHEBI:68438"/>
        <dbReference type="ChEBI" id="CHEBI:131725"/>
        <dbReference type="EC" id="4.99.1.9"/>
    </reaction>
    <physiologicalReaction direction="right-to-left" evidence="6">
        <dbReference type="Rhea" id="RHEA:49574"/>
    </physiologicalReaction>
</comment>
<keyword evidence="5 7" id="KW-0627">Porphyrin biosynthesis</keyword>
<sequence length="340" mass="38730">MENRGVLLVNLGSPDSTSIEDVRQYLDEFLMDKHVIDLPWLIRRTLLSLFILPSRPAKSAEAYRAIWTEKGSPLIVNSENCTEKLRSKTNTPIELAMRYGKPDMAEALSRLAKQPDIEEILLFPLYPHYAMSSVKTVIEQAKKLMQEMGITVPLRVHPVFYDHDGYIEALVESAKPWLEKDFDHLIFSYHGVPERHIIKDDPTGSHCLKDKSCCQKTSIAHKTCYRHQVYQTTEAFVEKAGIPIDKYSVGFQSRLGKAKWLEPNTLDVIKQVADQGARRILVICPSFVSDCLETLEEIGIGAKEEFIKAGGESLELIPCLNDHPAWINLLKQWIEHPLTY</sequence>
<keyword evidence="3 7" id="KW-0350">Heme biosynthesis</keyword>
<dbReference type="GO" id="GO:0004325">
    <property type="term" value="F:ferrochelatase activity"/>
    <property type="evidence" value="ECO:0007669"/>
    <property type="project" value="UniProtKB-UniRule"/>
</dbReference>
<dbReference type="RefSeq" id="WP_020580515.1">
    <property type="nucleotide sequence ID" value="NZ_JOJP01000001.1"/>
</dbReference>
<dbReference type="CDD" id="cd03411">
    <property type="entry name" value="Ferrochelatase_N"/>
    <property type="match status" value="1"/>
</dbReference>
<dbReference type="HAMAP" id="MF_00323">
    <property type="entry name" value="Ferrochelatase"/>
    <property type="match status" value="1"/>
</dbReference>
<dbReference type="PANTHER" id="PTHR11108:SF1">
    <property type="entry name" value="FERROCHELATASE, MITOCHONDRIAL"/>
    <property type="match status" value="1"/>
</dbReference>
<dbReference type="AlphaFoldDB" id="A0A081K9N3"/>
<dbReference type="GO" id="GO:0005737">
    <property type="term" value="C:cytoplasm"/>
    <property type="evidence" value="ECO:0007669"/>
    <property type="project" value="UniProtKB-SubCell"/>
</dbReference>
<comment type="catalytic activity">
    <reaction evidence="7">
        <text>heme b + 2 H(+) = protoporphyrin IX + Fe(2+)</text>
        <dbReference type="Rhea" id="RHEA:22584"/>
        <dbReference type="ChEBI" id="CHEBI:15378"/>
        <dbReference type="ChEBI" id="CHEBI:29033"/>
        <dbReference type="ChEBI" id="CHEBI:57306"/>
        <dbReference type="ChEBI" id="CHEBI:60344"/>
        <dbReference type="EC" id="4.98.1.1"/>
    </reaction>
</comment>
<reference evidence="9 10" key="1">
    <citation type="submission" date="2014-06" db="EMBL/GenBank/DDBJ databases">
        <title>Whole Genome Sequences of Three Symbiotic Endozoicomonas Bacteria.</title>
        <authorList>
            <person name="Neave M.J."/>
            <person name="Apprill A."/>
            <person name="Voolstra C.R."/>
        </authorList>
    </citation>
    <scope>NUCLEOTIDE SEQUENCE [LARGE SCALE GENOMIC DNA]</scope>
    <source>
        <strain evidence="9 10">DSM 22380</strain>
    </source>
</reference>
<comment type="subcellular location">
    <subcellularLocation>
        <location evidence="7">Cytoplasm</location>
    </subcellularLocation>
</comment>
<proteinExistence type="inferred from homology"/>
<feature type="binding site" evidence="7">
    <location>
        <position position="190"/>
    </location>
    <ligand>
        <name>Fe(2+)</name>
        <dbReference type="ChEBI" id="CHEBI:29033"/>
    </ligand>
</feature>
<evidence type="ECO:0000256" key="6">
    <source>
        <dbReference type="ARBA" id="ARBA00024536"/>
    </source>
</evidence>
<evidence type="ECO:0000256" key="5">
    <source>
        <dbReference type="ARBA" id="ARBA00023244"/>
    </source>
</evidence>
<dbReference type="CDD" id="cd00419">
    <property type="entry name" value="Ferrochelatase_C"/>
    <property type="match status" value="1"/>
</dbReference>
<keyword evidence="7" id="KW-0963">Cytoplasm</keyword>
<name>A0A081K9N3_9GAMM</name>
<dbReference type="STRING" id="305900.GV64_08950"/>
<dbReference type="UniPathway" id="UPA00252">
    <property type="reaction ID" value="UER00325"/>
</dbReference>
<evidence type="ECO:0000256" key="2">
    <source>
        <dbReference type="ARBA" id="ARBA00023004"/>
    </source>
</evidence>
<evidence type="ECO:0000256" key="3">
    <source>
        <dbReference type="ARBA" id="ARBA00023133"/>
    </source>
</evidence>
<comment type="caution">
    <text evidence="9">The sequence shown here is derived from an EMBL/GenBank/DDBJ whole genome shotgun (WGS) entry which is preliminary data.</text>
</comment>
<dbReference type="SUPFAM" id="SSF53800">
    <property type="entry name" value="Chelatase"/>
    <property type="match status" value="1"/>
</dbReference>
<dbReference type="InterPro" id="IPR033644">
    <property type="entry name" value="Ferrochelatase_C"/>
</dbReference>
<keyword evidence="10" id="KW-1185">Reference proteome</keyword>
<dbReference type="InterPro" id="IPR033659">
    <property type="entry name" value="Ferrochelatase_N"/>
</dbReference>
<dbReference type="Pfam" id="PF00762">
    <property type="entry name" value="Ferrochelatase"/>
    <property type="match status" value="1"/>
</dbReference>
<gene>
    <name evidence="7" type="primary">hemH</name>
    <name evidence="9" type="ORF">GV64_08950</name>
</gene>
<dbReference type="InterPro" id="IPR001015">
    <property type="entry name" value="Ferrochelatase"/>
</dbReference>
<keyword evidence="7" id="KW-0479">Metal-binding</keyword>
<evidence type="ECO:0000256" key="8">
    <source>
        <dbReference type="RuleBase" id="RU004185"/>
    </source>
</evidence>
<dbReference type="Proteomes" id="UP000027997">
    <property type="component" value="Unassembled WGS sequence"/>
</dbReference>
<evidence type="ECO:0000313" key="9">
    <source>
        <dbReference type="EMBL" id="KEI70859.1"/>
    </source>
</evidence>
<feature type="binding site" evidence="7">
    <location>
        <position position="293"/>
    </location>
    <ligand>
        <name>Fe(2+)</name>
        <dbReference type="ChEBI" id="CHEBI:29033"/>
    </ligand>
</feature>
<organism evidence="9 10">
    <name type="scientific">Endozoicomonas elysicola</name>
    <dbReference type="NCBI Taxonomy" id="305900"/>
    <lineage>
        <taxon>Bacteria</taxon>
        <taxon>Pseudomonadati</taxon>
        <taxon>Pseudomonadota</taxon>
        <taxon>Gammaproteobacteria</taxon>
        <taxon>Oceanospirillales</taxon>
        <taxon>Endozoicomonadaceae</taxon>
        <taxon>Endozoicomonas</taxon>
    </lineage>
</organism>
<evidence type="ECO:0000256" key="1">
    <source>
        <dbReference type="ARBA" id="ARBA00007718"/>
    </source>
</evidence>
<protein>
    <recommendedName>
        <fullName evidence="7">Ferrochelatase</fullName>
        <ecNumber evidence="7">4.98.1.1</ecNumber>
    </recommendedName>
    <alternativeName>
        <fullName evidence="7">Heme synthase</fullName>
    </alternativeName>
    <alternativeName>
        <fullName evidence="7">Protoheme ferro-lyase</fullName>
    </alternativeName>
</protein>
<dbReference type="EC" id="4.98.1.1" evidence="7"/>
<dbReference type="GO" id="GO:0006783">
    <property type="term" value="P:heme biosynthetic process"/>
    <property type="evidence" value="ECO:0007669"/>
    <property type="project" value="UniProtKB-UniRule"/>
</dbReference>
<comment type="function">
    <text evidence="7">Catalyzes the ferrous insertion into protoporphyrin IX.</text>
</comment>
<keyword evidence="4 7" id="KW-0456">Lyase</keyword>
<accession>A0A081K9N3</accession>
<dbReference type="PANTHER" id="PTHR11108">
    <property type="entry name" value="FERROCHELATASE"/>
    <property type="match status" value="1"/>
</dbReference>
<dbReference type="EMBL" id="JOJP01000001">
    <property type="protein sequence ID" value="KEI70859.1"/>
    <property type="molecule type" value="Genomic_DNA"/>
</dbReference>
<evidence type="ECO:0000256" key="4">
    <source>
        <dbReference type="ARBA" id="ARBA00023239"/>
    </source>
</evidence>
<dbReference type="NCBIfam" id="TIGR00109">
    <property type="entry name" value="hemH"/>
    <property type="match status" value="1"/>
</dbReference>
<evidence type="ECO:0000313" key="10">
    <source>
        <dbReference type="Proteomes" id="UP000027997"/>
    </source>
</evidence>
<keyword evidence="2 7" id="KW-0408">Iron</keyword>
<comment type="pathway">
    <text evidence="7">Porphyrin-containing compound metabolism; protoheme biosynthesis; protoheme from protoporphyrin-IX: step 1/1.</text>
</comment>
<dbReference type="eggNOG" id="COG0276">
    <property type="taxonomic scope" value="Bacteria"/>
</dbReference>
<comment type="similarity">
    <text evidence="1 7 8">Belongs to the ferrochelatase family.</text>
</comment>
<dbReference type="Gene3D" id="3.40.50.1400">
    <property type="match status" value="2"/>
</dbReference>